<dbReference type="RefSeq" id="WP_034674642.1">
    <property type="nucleotide sequence ID" value="NZ_JPRP01000001.1"/>
</dbReference>
<sequence>MAGRPKIFNEQEAIQKATEVFRNKGYDTASADELLNAMGIGKGSFYLAFKGGKQELYVRSIKQFAEGFNQKIGHAIEKSDNQIEFIRQFFLMLSDADNCDIERGCYLGNALVQLSEKDEDIKKITAELLKGLQKIFAKAIRNAQQNGQLKTLEDAEILAWHLTNLWNGIHVTRRMENSSKILRSMIEMNLGLLE</sequence>
<evidence type="ECO:0000313" key="7">
    <source>
        <dbReference type="Proteomes" id="UP000028713"/>
    </source>
</evidence>
<accession>A0A085Z7L8</accession>
<reference evidence="6 7" key="1">
    <citation type="submission" date="2014-07" db="EMBL/GenBank/DDBJ databases">
        <title>Genome of Chryseobacterium formosense LMG 24722.</title>
        <authorList>
            <person name="Pipes S.E."/>
            <person name="Stropko S.J."/>
            <person name="Newman J.D."/>
        </authorList>
    </citation>
    <scope>NUCLEOTIDE SEQUENCE [LARGE SCALE GENOMIC DNA]</scope>
    <source>
        <strain evidence="6 7">LMG 24722</strain>
    </source>
</reference>
<protein>
    <submittedName>
        <fullName evidence="6">TetR family transcriptional regulator</fullName>
    </submittedName>
</protein>
<keyword evidence="2" id="KW-0238">DNA-binding</keyword>
<dbReference type="SUPFAM" id="SSF48498">
    <property type="entry name" value="Tetracyclin repressor-like, C-terminal domain"/>
    <property type="match status" value="1"/>
</dbReference>
<feature type="domain" description="Tetracyclin repressor-like C-terminal" evidence="5">
    <location>
        <begin position="96"/>
        <end position="185"/>
    </location>
</feature>
<evidence type="ECO:0000259" key="4">
    <source>
        <dbReference type="Pfam" id="PF00440"/>
    </source>
</evidence>
<dbReference type="SUPFAM" id="SSF46689">
    <property type="entry name" value="Homeodomain-like"/>
    <property type="match status" value="1"/>
</dbReference>
<gene>
    <name evidence="6" type="ORF">IX39_07240</name>
</gene>
<dbReference type="Proteomes" id="UP000028713">
    <property type="component" value="Unassembled WGS sequence"/>
</dbReference>
<dbReference type="InterPro" id="IPR009057">
    <property type="entry name" value="Homeodomain-like_sf"/>
</dbReference>
<evidence type="ECO:0000256" key="3">
    <source>
        <dbReference type="ARBA" id="ARBA00023163"/>
    </source>
</evidence>
<evidence type="ECO:0000313" key="6">
    <source>
        <dbReference type="EMBL" id="KFF00432.1"/>
    </source>
</evidence>
<evidence type="ECO:0000256" key="2">
    <source>
        <dbReference type="ARBA" id="ARBA00023125"/>
    </source>
</evidence>
<name>A0A085Z7L8_9FLAO</name>
<feature type="domain" description="HTH tetR-type" evidence="4">
    <location>
        <begin position="14"/>
        <end position="57"/>
    </location>
</feature>
<comment type="caution">
    <text evidence="6">The sequence shown here is derived from an EMBL/GenBank/DDBJ whole genome shotgun (WGS) entry which is preliminary data.</text>
</comment>
<dbReference type="PANTHER" id="PTHR47506">
    <property type="entry name" value="TRANSCRIPTIONAL REGULATORY PROTEIN"/>
    <property type="match status" value="1"/>
</dbReference>
<dbReference type="Pfam" id="PF16925">
    <property type="entry name" value="TetR_C_13"/>
    <property type="match status" value="1"/>
</dbReference>
<evidence type="ECO:0000259" key="5">
    <source>
        <dbReference type="Pfam" id="PF16925"/>
    </source>
</evidence>
<dbReference type="InterPro" id="IPR001647">
    <property type="entry name" value="HTH_TetR"/>
</dbReference>
<dbReference type="OrthoDB" id="9795242at2"/>
<keyword evidence="7" id="KW-1185">Reference proteome</keyword>
<dbReference type="GO" id="GO:0003677">
    <property type="term" value="F:DNA binding"/>
    <property type="evidence" value="ECO:0007669"/>
    <property type="project" value="UniProtKB-KW"/>
</dbReference>
<dbReference type="InterPro" id="IPR011075">
    <property type="entry name" value="TetR_C"/>
</dbReference>
<dbReference type="eggNOG" id="COG1309">
    <property type="taxonomic scope" value="Bacteria"/>
</dbReference>
<dbReference type="PANTHER" id="PTHR47506:SF10">
    <property type="entry name" value="TRANSCRIPTIONAL REGULATORY PROTEIN"/>
    <property type="match status" value="1"/>
</dbReference>
<dbReference type="InterPro" id="IPR036271">
    <property type="entry name" value="Tet_transcr_reg_TetR-rel_C_sf"/>
</dbReference>
<dbReference type="Pfam" id="PF00440">
    <property type="entry name" value="TetR_N"/>
    <property type="match status" value="1"/>
</dbReference>
<keyword evidence="3" id="KW-0804">Transcription</keyword>
<proteinExistence type="predicted"/>
<dbReference type="Gene3D" id="1.10.357.10">
    <property type="entry name" value="Tetracycline Repressor, domain 2"/>
    <property type="match status" value="1"/>
</dbReference>
<dbReference type="EMBL" id="JPRP01000001">
    <property type="protein sequence ID" value="KFF00432.1"/>
    <property type="molecule type" value="Genomic_DNA"/>
</dbReference>
<keyword evidence="1" id="KW-0805">Transcription regulation</keyword>
<evidence type="ECO:0000256" key="1">
    <source>
        <dbReference type="ARBA" id="ARBA00023015"/>
    </source>
</evidence>
<organism evidence="6 7">
    <name type="scientific">Chryseobacterium formosense</name>
    <dbReference type="NCBI Taxonomy" id="236814"/>
    <lineage>
        <taxon>Bacteria</taxon>
        <taxon>Pseudomonadati</taxon>
        <taxon>Bacteroidota</taxon>
        <taxon>Flavobacteriia</taxon>
        <taxon>Flavobacteriales</taxon>
        <taxon>Weeksellaceae</taxon>
        <taxon>Chryseobacterium group</taxon>
        <taxon>Chryseobacterium</taxon>
    </lineage>
</organism>
<dbReference type="AlphaFoldDB" id="A0A085Z7L8"/>
<dbReference type="STRING" id="236814.IX39_07240"/>